<dbReference type="InterPro" id="IPR008207">
    <property type="entry name" value="Sig_transdc_His_kin_Hpt_dom"/>
</dbReference>
<dbReference type="PROSITE" id="PS50885">
    <property type="entry name" value="HAMP"/>
    <property type="match status" value="1"/>
</dbReference>
<evidence type="ECO:0000259" key="14">
    <source>
        <dbReference type="PROSITE" id="PS50894"/>
    </source>
</evidence>
<dbReference type="GO" id="GO:0000155">
    <property type="term" value="F:phosphorelay sensor kinase activity"/>
    <property type="evidence" value="ECO:0007669"/>
    <property type="project" value="UniProtKB-ARBA"/>
</dbReference>
<dbReference type="InterPro" id="IPR036641">
    <property type="entry name" value="HPT_dom_sf"/>
</dbReference>
<feature type="modified residue" description="Phosphohistidine" evidence="10">
    <location>
        <position position="459"/>
    </location>
</feature>
<evidence type="ECO:0000256" key="10">
    <source>
        <dbReference type="PROSITE-ProRule" id="PRU00110"/>
    </source>
</evidence>
<evidence type="ECO:0000256" key="4">
    <source>
        <dbReference type="ARBA" id="ARBA00021495"/>
    </source>
</evidence>
<dbReference type="Gene3D" id="1.20.120.160">
    <property type="entry name" value="HPT domain"/>
    <property type="match status" value="1"/>
</dbReference>
<comment type="subcellular location">
    <subcellularLocation>
        <location evidence="2">Membrane</location>
    </subcellularLocation>
</comment>
<proteinExistence type="predicted"/>
<feature type="domain" description="HAMP" evidence="13">
    <location>
        <begin position="207"/>
        <end position="260"/>
    </location>
</feature>
<dbReference type="CDD" id="cd06225">
    <property type="entry name" value="HAMP"/>
    <property type="match status" value="1"/>
</dbReference>
<dbReference type="Pfam" id="PF02518">
    <property type="entry name" value="HATPase_c"/>
    <property type="match status" value="1"/>
</dbReference>
<dbReference type="PROSITE" id="PS50894">
    <property type="entry name" value="HPT"/>
    <property type="match status" value="1"/>
</dbReference>
<dbReference type="InterPro" id="IPR001610">
    <property type="entry name" value="PAC"/>
</dbReference>
<organism evidence="15 16">
    <name type="scientific">Cupriavidus plantarum</name>
    <dbReference type="NCBI Taxonomy" id="942865"/>
    <lineage>
        <taxon>Bacteria</taxon>
        <taxon>Pseudomonadati</taxon>
        <taxon>Pseudomonadota</taxon>
        <taxon>Betaproteobacteria</taxon>
        <taxon>Burkholderiales</taxon>
        <taxon>Burkholderiaceae</taxon>
        <taxon>Cupriavidus</taxon>
    </lineage>
</organism>
<evidence type="ECO:0000256" key="7">
    <source>
        <dbReference type="ARBA" id="ARBA00022777"/>
    </source>
</evidence>
<feature type="domain" description="HPt" evidence="14">
    <location>
        <begin position="414"/>
        <end position="520"/>
    </location>
</feature>
<dbReference type="Gene3D" id="6.10.340.10">
    <property type="match status" value="1"/>
</dbReference>
<evidence type="ECO:0000256" key="3">
    <source>
        <dbReference type="ARBA" id="ARBA00012438"/>
    </source>
</evidence>
<dbReference type="FunFam" id="3.30.565.10:FF:000016">
    <property type="entry name" value="Chemotaxis protein CheA, putative"/>
    <property type="match status" value="1"/>
</dbReference>
<dbReference type="InterPro" id="IPR051315">
    <property type="entry name" value="Bact_Chemotaxis_CheA"/>
</dbReference>
<comment type="function">
    <text evidence="9">Involved in the transmission of sensory signals from the chemoreceptors to the flagellar motors. CheA is autophosphorylated; it can transfer its phosphate group to either CheB or CheY.</text>
</comment>
<dbReference type="InterPro" id="IPR003594">
    <property type="entry name" value="HATPase_dom"/>
</dbReference>
<dbReference type="Gene3D" id="3.30.450.20">
    <property type="entry name" value="PAS domain"/>
    <property type="match status" value="1"/>
</dbReference>
<gene>
    <name evidence="15" type="ORF">C7419_10213</name>
</gene>
<dbReference type="Pfam" id="PF01627">
    <property type="entry name" value="Hpt"/>
    <property type="match status" value="1"/>
</dbReference>
<protein>
    <recommendedName>
        <fullName evidence="4">Chemotaxis protein CheA</fullName>
        <ecNumber evidence="3">2.7.13.3</ecNumber>
    </recommendedName>
</protein>
<dbReference type="Pfam" id="PF12729">
    <property type="entry name" value="4HB_MCP_1"/>
    <property type="match status" value="1"/>
</dbReference>
<feature type="domain" description="PAC" evidence="12">
    <location>
        <begin position="351"/>
        <end position="403"/>
    </location>
</feature>
<dbReference type="RefSeq" id="WP_109582843.1">
    <property type="nucleotide sequence ID" value="NZ_QGGT01000002.1"/>
</dbReference>
<evidence type="ECO:0000256" key="6">
    <source>
        <dbReference type="ARBA" id="ARBA00022679"/>
    </source>
</evidence>
<dbReference type="PANTHER" id="PTHR43395:SF10">
    <property type="entry name" value="CHEMOTAXIS PROTEIN CHEA"/>
    <property type="match status" value="1"/>
</dbReference>
<keyword evidence="6" id="KW-0808">Transferase</keyword>
<dbReference type="InterPro" id="IPR003660">
    <property type="entry name" value="HAMP_dom"/>
</dbReference>
<comment type="caution">
    <text evidence="15">The sequence shown here is derived from an EMBL/GenBank/DDBJ whole genome shotgun (WGS) entry which is preliminary data.</text>
</comment>
<evidence type="ECO:0000256" key="1">
    <source>
        <dbReference type="ARBA" id="ARBA00000085"/>
    </source>
</evidence>
<dbReference type="PANTHER" id="PTHR43395">
    <property type="entry name" value="SENSOR HISTIDINE KINASE CHEA"/>
    <property type="match status" value="1"/>
</dbReference>
<evidence type="ECO:0000256" key="9">
    <source>
        <dbReference type="ARBA" id="ARBA00035100"/>
    </source>
</evidence>
<dbReference type="SMART" id="SM00304">
    <property type="entry name" value="HAMP"/>
    <property type="match status" value="1"/>
</dbReference>
<evidence type="ECO:0000256" key="2">
    <source>
        <dbReference type="ARBA" id="ARBA00004370"/>
    </source>
</evidence>
<feature type="region of interest" description="Disordered" evidence="11">
    <location>
        <begin position="527"/>
        <end position="546"/>
    </location>
</feature>
<dbReference type="SMART" id="SM00086">
    <property type="entry name" value="PAC"/>
    <property type="match status" value="1"/>
</dbReference>
<dbReference type="PRINTS" id="PR00344">
    <property type="entry name" value="BCTRLSENSOR"/>
</dbReference>
<sequence length="797" mass="86689">MTIRQRIVLLIVLMCLALTAIGGYAVLQTRSSASEVKRVTEGVVPSALASADVVSLVKDVQLATMALVYAPDANLLSQAQDDLKAREAALREALGRQTANAATHAQKGLVAQAGESLANYFDAIRETAEMKAAGRDEIAQAFLFANVARYRDEMEKIVDTLRVEKNREKDDAIAMLNGQLDSAAGTIGAVSAAAVLLLSLVGWMLYRQIARPLTRMQTTMSEIAASQDFTRRIEVGRMDEIGHSIVAFNQMIERIQEGASLLRQKTTDIQAILQNMQQGILTVVDGGLVHPEYSAYLEQIFDTRDIAGRNFMALVFADADLGADARSQVEAAIDACLGQDGINFVFNEHLLPTEVEKRMADGQVKVLDLSWSAITDDDDIIVRLMLCVRDVTQLRELAAEASEQRRSLEIIGEILALGEEKFHRFMDSAHGFVHENEHIIRQSTEADDAAIAALFRNMHTIKGNARTYKLLHLTDVVHEAEQRLELLRSLEREAHAWNPDALLKDVARVRDTLARYRKIHEEKLSRGGARDGLGGDGAARAAHPQDAVGHVRESLRLLEGARTDSLAELVSMRAAVHRILRVLDASSLSEVLQPVVEALPSLAAELGKAAPEVIIQDNGYRLRAEVAGMLENVFTHLLRNAIDHGIEPVQARIAAGKPVAGTIRIDAGVDGQTLQITVADDGRGLALARIRATAVERGWVADDAVLGDEAIAQFIFHPGFSTADTVTKISGRGVGMDAVREFLSRSGGTIELRFTDNHAGASFRHFQTVVSLPGKFAVDSVAALAETPASMTLQAPY</sequence>
<evidence type="ECO:0000256" key="11">
    <source>
        <dbReference type="SAM" id="MobiDB-lite"/>
    </source>
</evidence>
<dbReference type="EC" id="2.7.13.3" evidence="3"/>
<dbReference type="AlphaFoldDB" id="A0A316FBF3"/>
<dbReference type="InterPro" id="IPR036890">
    <property type="entry name" value="HATPase_C_sf"/>
</dbReference>
<dbReference type="InterPro" id="IPR024478">
    <property type="entry name" value="HlyB_4HB_MCP"/>
</dbReference>
<dbReference type="Gene3D" id="3.30.565.10">
    <property type="entry name" value="Histidine kinase-like ATPase, C-terminal domain"/>
    <property type="match status" value="1"/>
</dbReference>
<dbReference type="Pfam" id="PF00672">
    <property type="entry name" value="HAMP"/>
    <property type="match status" value="1"/>
</dbReference>
<keyword evidence="16" id="KW-1185">Reference proteome</keyword>
<evidence type="ECO:0000259" key="13">
    <source>
        <dbReference type="PROSITE" id="PS50885"/>
    </source>
</evidence>
<keyword evidence="5 10" id="KW-0597">Phosphoprotein</keyword>
<reference evidence="15 16" key="1">
    <citation type="submission" date="2018-05" db="EMBL/GenBank/DDBJ databases">
        <title>Genomic Encyclopedia of Type Strains, Phase IV (KMG-V): Genome sequencing to study the core and pangenomes of soil and plant-associated prokaryotes.</title>
        <authorList>
            <person name="Whitman W."/>
        </authorList>
    </citation>
    <scope>NUCLEOTIDE SEQUENCE [LARGE SCALE GENOMIC DNA]</scope>
    <source>
        <strain evidence="15 16">SLV-132</strain>
    </source>
</reference>
<accession>A0A316FBF3</accession>
<name>A0A316FBF3_9BURK</name>
<evidence type="ECO:0000259" key="12">
    <source>
        <dbReference type="PROSITE" id="PS50113"/>
    </source>
</evidence>
<dbReference type="SMART" id="SM00387">
    <property type="entry name" value="HATPase_c"/>
    <property type="match status" value="1"/>
</dbReference>
<keyword evidence="7 15" id="KW-0418">Kinase</keyword>
<evidence type="ECO:0000256" key="8">
    <source>
        <dbReference type="ARBA" id="ARBA00023012"/>
    </source>
</evidence>
<dbReference type="SUPFAM" id="SSF55874">
    <property type="entry name" value="ATPase domain of HSP90 chaperone/DNA topoisomerase II/histidine kinase"/>
    <property type="match status" value="1"/>
</dbReference>
<evidence type="ECO:0000313" key="15">
    <source>
        <dbReference type="EMBL" id="PWK34740.1"/>
    </source>
</evidence>
<dbReference type="InterPro" id="IPR000700">
    <property type="entry name" value="PAS-assoc_C"/>
</dbReference>
<dbReference type="EMBL" id="QGGT01000002">
    <property type="protein sequence ID" value="PWK34740.1"/>
    <property type="molecule type" value="Genomic_DNA"/>
</dbReference>
<keyword evidence="8" id="KW-0902">Two-component regulatory system</keyword>
<dbReference type="Proteomes" id="UP000245754">
    <property type="component" value="Unassembled WGS sequence"/>
</dbReference>
<comment type="catalytic activity">
    <reaction evidence="1">
        <text>ATP + protein L-histidine = ADP + protein N-phospho-L-histidine.</text>
        <dbReference type="EC" id="2.7.13.3"/>
    </reaction>
</comment>
<evidence type="ECO:0000256" key="5">
    <source>
        <dbReference type="ARBA" id="ARBA00022553"/>
    </source>
</evidence>
<dbReference type="PROSITE" id="PS50113">
    <property type="entry name" value="PAC"/>
    <property type="match status" value="1"/>
</dbReference>
<dbReference type="SUPFAM" id="SSF47226">
    <property type="entry name" value="Histidine-containing phosphotransfer domain, HPT domain"/>
    <property type="match status" value="1"/>
</dbReference>
<dbReference type="InterPro" id="IPR004358">
    <property type="entry name" value="Sig_transdc_His_kin-like_C"/>
</dbReference>
<evidence type="ECO:0000313" key="16">
    <source>
        <dbReference type="Proteomes" id="UP000245754"/>
    </source>
</evidence>
<dbReference type="GO" id="GO:0016020">
    <property type="term" value="C:membrane"/>
    <property type="evidence" value="ECO:0007669"/>
    <property type="project" value="UniProtKB-SubCell"/>
</dbReference>
<dbReference type="SUPFAM" id="SSF158472">
    <property type="entry name" value="HAMP domain-like"/>
    <property type="match status" value="1"/>
</dbReference>